<reference evidence="2 3" key="1">
    <citation type="submission" date="2018-06" db="EMBL/GenBank/DDBJ databases">
        <authorList>
            <consortium name="Pathogen Informatics"/>
            <person name="Doyle S."/>
        </authorList>
    </citation>
    <scope>NUCLEOTIDE SEQUENCE [LARGE SCALE GENOMIC DNA]</scope>
    <source>
        <strain evidence="2 3">NCTC10526</strain>
    </source>
</reference>
<dbReference type="Proteomes" id="UP000254123">
    <property type="component" value="Unassembled WGS sequence"/>
</dbReference>
<dbReference type="EMBL" id="UGVC01000001">
    <property type="protein sequence ID" value="SUD92087.1"/>
    <property type="molecule type" value="Genomic_DNA"/>
</dbReference>
<proteinExistence type="predicted"/>
<sequence length="145" mass="16090">MTIFNITLSKALPTLLLALALPLTACQTTSTAQPNNINSQNSNQRTNIAADIENLTYDLSLVEENHHQTKIADGTYVLDTFIVPFEQPYYVLVRRTDEKRISRNVAALIGETYIQPRGCTEPLVRRADLDKQNATGSVHLVGFAC</sequence>
<name>A0A379LQH3_9GAMM</name>
<evidence type="ECO:0000256" key="1">
    <source>
        <dbReference type="SAM" id="SignalP"/>
    </source>
</evidence>
<gene>
    <name evidence="2" type="ORF">NCTC10526_02468</name>
</gene>
<protein>
    <recommendedName>
        <fullName evidence="4">Lipoprotein</fullName>
    </recommendedName>
</protein>
<dbReference type="AlphaFoldDB" id="A0A379LQH3"/>
<feature type="chain" id="PRO_5016656816" description="Lipoprotein" evidence="1">
    <location>
        <begin position="26"/>
        <end position="145"/>
    </location>
</feature>
<keyword evidence="1" id="KW-0732">Signal</keyword>
<organism evidence="2 3">
    <name type="scientific">Psychrobacter phenylpyruvicus</name>
    <dbReference type="NCBI Taxonomy" id="29432"/>
    <lineage>
        <taxon>Bacteria</taxon>
        <taxon>Pseudomonadati</taxon>
        <taxon>Pseudomonadota</taxon>
        <taxon>Gammaproteobacteria</taxon>
        <taxon>Moraxellales</taxon>
        <taxon>Moraxellaceae</taxon>
        <taxon>Psychrobacter</taxon>
    </lineage>
</organism>
<keyword evidence="3" id="KW-1185">Reference proteome</keyword>
<feature type="signal peptide" evidence="1">
    <location>
        <begin position="1"/>
        <end position="25"/>
    </location>
</feature>
<evidence type="ECO:0000313" key="3">
    <source>
        <dbReference type="Proteomes" id="UP000254123"/>
    </source>
</evidence>
<accession>A0A379LQH3</accession>
<evidence type="ECO:0008006" key="4">
    <source>
        <dbReference type="Google" id="ProtNLM"/>
    </source>
</evidence>
<dbReference type="RefSeq" id="WP_028857769.1">
    <property type="nucleotide sequence ID" value="NZ_CAJHAQ010000001.1"/>
</dbReference>
<evidence type="ECO:0000313" key="2">
    <source>
        <dbReference type="EMBL" id="SUD92087.1"/>
    </source>
</evidence>